<proteinExistence type="predicted"/>
<reference evidence="2" key="1">
    <citation type="submission" date="2021-07" db="EMBL/GenBank/DDBJ databases">
        <title>Shewanella sp. YLB-07 whole genome sequence.</title>
        <authorList>
            <person name="Yu L."/>
        </authorList>
    </citation>
    <scope>NUCLEOTIDE SEQUENCE</scope>
    <source>
        <strain evidence="2">YLB-08</strain>
    </source>
</reference>
<keyword evidence="3" id="KW-1185">Reference proteome</keyword>
<dbReference type="InterPro" id="IPR051532">
    <property type="entry name" value="Ester_Hydrolysis_Enzymes"/>
</dbReference>
<dbReference type="SUPFAM" id="SSF52266">
    <property type="entry name" value="SGNH hydrolase"/>
    <property type="match status" value="1"/>
</dbReference>
<dbReference type="EMBL" id="CP045503">
    <property type="protein sequence ID" value="QPG59308.1"/>
    <property type="molecule type" value="Genomic_DNA"/>
</dbReference>
<name>A0ABX6V9G7_9GAMM</name>
<organism evidence="2 3">
    <name type="scientific">Shewanella eurypsychrophilus</name>
    <dbReference type="NCBI Taxonomy" id="2593656"/>
    <lineage>
        <taxon>Bacteria</taxon>
        <taxon>Pseudomonadati</taxon>
        <taxon>Pseudomonadota</taxon>
        <taxon>Gammaproteobacteria</taxon>
        <taxon>Alteromonadales</taxon>
        <taxon>Shewanellaceae</taxon>
        <taxon>Shewanella</taxon>
    </lineage>
</organism>
<dbReference type="PANTHER" id="PTHR30383:SF24">
    <property type="entry name" value="THIOESTERASE 1_PROTEASE 1_LYSOPHOSPHOLIPASE L1"/>
    <property type="match status" value="1"/>
</dbReference>
<dbReference type="InterPro" id="IPR036514">
    <property type="entry name" value="SGNH_hydro_sf"/>
</dbReference>
<evidence type="ECO:0000259" key="1">
    <source>
        <dbReference type="Pfam" id="PF13472"/>
    </source>
</evidence>
<feature type="domain" description="SGNH hydrolase-type esterase" evidence="1">
    <location>
        <begin position="41"/>
        <end position="191"/>
    </location>
</feature>
<dbReference type="InterPro" id="IPR013830">
    <property type="entry name" value="SGNH_hydro"/>
</dbReference>
<evidence type="ECO:0000313" key="3">
    <source>
        <dbReference type="Proteomes" id="UP000316416"/>
    </source>
</evidence>
<sequence length="207" mass="22255">MKRQLICRISTRILVLFLLLFLQACSKVSIPALSDNARILAFGDSLTYGKGASDGGDYPAVLSKLTGLTVINAGVSGETTTQGLLRLEGLLDQGTPELLILLEGGNDFLRNHDPAKTKSNLAKMIKLAQAKSIPVVLIAVPKKSIFLSAADFYSELAETYDVILIEDALTDLLKSPSMKSDTIHLNNAGYRSLAESIYQRLGESGAL</sequence>
<dbReference type="Pfam" id="PF13472">
    <property type="entry name" value="Lipase_GDSL_2"/>
    <property type="match status" value="1"/>
</dbReference>
<dbReference type="Proteomes" id="UP000316416">
    <property type="component" value="Chromosome"/>
</dbReference>
<gene>
    <name evidence="2" type="ORF">FM038_019415</name>
</gene>
<dbReference type="PANTHER" id="PTHR30383">
    <property type="entry name" value="THIOESTERASE 1/PROTEASE 1/LYSOPHOSPHOLIPASE L1"/>
    <property type="match status" value="1"/>
</dbReference>
<accession>A0ABX6V9G7</accession>
<dbReference type="Gene3D" id="3.40.50.1110">
    <property type="entry name" value="SGNH hydrolase"/>
    <property type="match status" value="1"/>
</dbReference>
<dbReference type="PROSITE" id="PS51257">
    <property type="entry name" value="PROKAR_LIPOPROTEIN"/>
    <property type="match status" value="1"/>
</dbReference>
<dbReference type="CDD" id="cd01822">
    <property type="entry name" value="Lysophospholipase_L1_like"/>
    <property type="match status" value="1"/>
</dbReference>
<dbReference type="RefSeq" id="WP_142871602.1">
    <property type="nucleotide sequence ID" value="NZ_CP045503.2"/>
</dbReference>
<evidence type="ECO:0000313" key="2">
    <source>
        <dbReference type="EMBL" id="QPG59308.1"/>
    </source>
</evidence>
<protein>
    <submittedName>
        <fullName evidence="2">Arylesterase</fullName>
    </submittedName>
</protein>